<evidence type="ECO:0000313" key="2">
    <source>
        <dbReference type="Proteomes" id="UP000679779"/>
    </source>
</evidence>
<gene>
    <name evidence="1" type="ORF">J2TS6_07770</name>
</gene>
<reference evidence="1" key="1">
    <citation type="submission" date="2021-03" db="EMBL/GenBank/DDBJ databases">
        <title>Antimicrobial resistance genes in bacteria isolated from Japanese honey, and their potential for conferring macrolide and lincosamide resistance in the American foulbrood pathogen Paenibacillus larvae.</title>
        <authorList>
            <person name="Okamoto M."/>
            <person name="Kumagai M."/>
            <person name="Kanamori H."/>
            <person name="Takamatsu D."/>
        </authorList>
    </citation>
    <scope>NUCLEOTIDE SEQUENCE</scope>
    <source>
        <strain evidence="1">J2TS6</strain>
    </source>
</reference>
<protein>
    <submittedName>
        <fullName evidence="1">Uncharacterized protein</fullName>
    </submittedName>
</protein>
<organism evidence="1 2">
    <name type="scientific">Paenibacillus albilobatus</name>
    <dbReference type="NCBI Taxonomy" id="2716884"/>
    <lineage>
        <taxon>Bacteria</taxon>
        <taxon>Bacillati</taxon>
        <taxon>Bacillota</taxon>
        <taxon>Bacilli</taxon>
        <taxon>Bacillales</taxon>
        <taxon>Paenibacillaceae</taxon>
        <taxon>Paenibacillus</taxon>
    </lineage>
</organism>
<comment type="caution">
    <text evidence="1">The sequence shown here is derived from an EMBL/GenBank/DDBJ whole genome shotgun (WGS) entry which is preliminary data.</text>
</comment>
<accession>A0A920C828</accession>
<evidence type="ECO:0000313" key="1">
    <source>
        <dbReference type="EMBL" id="GIO29636.1"/>
    </source>
</evidence>
<dbReference type="AlphaFoldDB" id="A0A920C828"/>
<keyword evidence="2" id="KW-1185">Reference proteome</keyword>
<dbReference type="EMBL" id="BORQ01000001">
    <property type="protein sequence ID" value="GIO29636.1"/>
    <property type="molecule type" value="Genomic_DNA"/>
</dbReference>
<dbReference type="Proteomes" id="UP000679779">
    <property type="component" value="Unassembled WGS sequence"/>
</dbReference>
<sequence length="63" mass="6856">MIKDFNLGGANANRTTKEDWIKQAAPNSLRGITIAITSFRVPAGDELHIPSGDIRNVGYLQMA</sequence>
<name>A0A920C828_9BACL</name>
<proteinExistence type="predicted"/>